<keyword evidence="2" id="KW-1185">Reference proteome</keyword>
<sequence>MVSEGFSNPNDPTILGGAVAVLGGPSGHAASLLGQGVKPDPLQHWEVVPIEVFDVRQVKASFKKLMKACVPGCPSTDPSVAYLRSLEESEWLSQVSPSHTLEGPPLPSLGASSVLCPPGHRDHVPCPEHHCDMDWGTLRVV</sequence>
<comment type="caution">
    <text evidence="1">The sequence shown here is derived from an EMBL/GenBank/DDBJ whole genome shotgun (WGS) entry which is preliminary data.</text>
</comment>
<accession>A0ABQ9DXT1</accession>
<reference evidence="1" key="1">
    <citation type="submission" date="2019-10" db="EMBL/GenBank/DDBJ databases">
        <authorList>
            <person name="Soares A.E.R."/>
            <person name="Aleixo A."/>
            <person name="Schneider P."/>
            <person name="Miyaki C.Y."/>
            <person name="Schneider M.P."/>
            <person name="Mello C."/>
            <person name="Vasconcelos A.T.R."/>
        </authorList>
    </citation>
    <scope>NUCLEOTIDE SEQUENCE</scope>
    <source>
        <tissue evidence="1">Muscle</tissue>
    </source>
</reference>
<gene>
    <name evidence="1" type="ORF">WISP_01153</name>
</gene>
<name>A0ABQ9DXT1_9PASS</name>
<dbReference type="Proteomes" id="UP001145742">
    <property type="component" value="Unassembled WGS sequence"/>
</dbReference>
<proteinExistence type="predicted"/>
<protein>
    <recommendedName>
        <fullName evidence="3">MTMR5 protein</fullName>
    </recommendedName>
</protein>
<evidence type="ECO:0000313" key="2">
    <source>
        <dbReference type="Proteomes" id="UP001145742"/>
    </source>
</evidence>
<organism evidence="1 2">
    <name type="scientific">Willisornis vidua</name>
    <name type="common">Xingu scale-backed antbird</name>
    <dbReference type="NCBI Taxonomy" id="1566151"/>
    <lineage>
        <taxon>Eukaryota</taxon>
        <taxon>Metazoa</taxon>
        <taxon>Chordata</taxon>
        <taxon>Craniata</taxon>
        <taxon>Vertebrata</taxon>
        <taxon>Euteleostomi</taxon>
        <taxon>Archelosauria</taxon>
        <taxon>Archosauria</taxon>
        <taxon>Dinosauria</taxon>
        <taxon>Saurischia</taxon>
        <taxon>Theropoda</taxon>
        <taxon>Coelurosauria</taxon>
        <taxon>Aves</taxon>
        <taxon>Neognathae</taxon>
        <taxon>Neoaves</taxon>
        <taxon>Telluraves</taxon>
        <taxon>Australaves</taxon>
        <taxon>Passeriformes</taxon>
        <taxon>Thamnophilidae</taxon>
        <taxon>Willisornis</taxon>
    </lineage>
</organism>
<evidence type="ECO:0000313" key="1">
    <source>
        <dbReference type="EMBL" id="KAJ7428632.1"/>
    </source>
</evidence>
<dbReference type="EMBL" id="WHWB01025669">
    <property type="protein sequence ID" value="KAJ7428632.1"/>
    <property type="molecule type" value="Genomic_DNA"/>
</dbReference>
<evidence type="ECO:0008006" key="3">
    <source>
        <dbReference type="Google" id="ProtNLM"/>
    </source>
</evidence>